<dbReference type="Proteomes" id="UP001428290">
    <property type="component" value="Unassembled WGS sequence"/>
</dbReference>
<organism evidence="1 2">
    <name type="scientific">Herpetosiphon gulosus</name>
    <dbReference type="NCBI Taxonomy" id="1973496"/>
    <lineage>
        <taxon>Bacteria</taxon>
        <taxon>Bacillati</taxon>
        <taxon>Chloroflexota</taxon>
        <taxon>Chloroflexia</taxon>
        <taxon>Herpetosiphonales</taxon>
        <taxon>Herpetosiphonaceae</taxon>
        <taxon>Herpetosiphon</taxon>
    </lineage>
</organism>
<name>A0ABP9X193_9CHLR</name>
<reference evidence="1 2" key="1">
    <citation type="submission" date="2024-02" db="EMBL/GenBank/DDBJ databases">
        <title>Herpetosiphon gulosus NBRC 112829.</title>
        <authorList>
            <person name="Ichikawa N."/>
            <person name="Katano-Makiyama Y."/>
            <person name="Hidaka K."/>
        </authorList>
    </citation>
    <scope>NUCLEOTIDE SEQUENCE [LARGE SCALE GENOMIC DNA]</scope>
    <source>
        <strain evidence="1 2">NBRC 112829</strain>
    </source>
</reference>
<evidence type="ECO:0000313" key="2">
    <source>
        <dbReference type="Proteomes" id="UP001428290"/>
    </source>
</evidence>
<accession>A0ABP9X193</accession>
<comment type="caution">
    <text evidence="1">The sequence shown here is derived from an EMBL/GenBank/DDBJ whole genome shotgun (WGS) entry which is preliminary data.</text>
</comment>
<proteinExistence type="predicted"/>
<keyword evidence="2" id="KW-1185">Reference proteome</keyword>
<protein>
    <submittedName>
        <fullName evidence="1">Uncharacterized protein</fullName>
    </submittedName>
</protein>
<sequence length="41" mass="4476">MESKHFHGGTCVLQATLLQVLETALRPTIGLSFVIPQLRLG</sequence>
<dbReference type="EMBL" id="BAABRU010000010">
    <property type="protein sequence ID" value="GAA5529207.1"/>
    <property type="molecule type" value="Genomic_DNA"/>
</dbReference>
<gene>
    <name evidence="1" type="ORF">Hgul01_03013</name>
</gene>
<evidence type="ECO:0000313" key="1">
    <source>
        <dbReference type="EMBL" id="GAA5529207.1"/>
    </source>
</evidence>